<sequence length="230" mass="25316">MNLPSSPSTQSAVPTMASQLPNNAVDSQFFSTKKVSILLDDSNYLLWRQQVFLAVKAYKLQSFLDLNITLPPSTVLGEDGVPQENIEFASWLLSSVSPIVLPHSIGLDTSAKIWNAIVSLYGSKYTSRMMFYRHALHSQCKGDLSMCDFLIKIKSFCDSLAGCGEVISDHKHVTPILNGLPSKYEFIVSIIISSPTLYSLQSVMTMLIDAKSRQQIIVAEAPSSAHIVTQ</sequence>
<evidence type="ECO:0000313" key="2">
    <source>
        <dbReference type="Proteomes" id="UP000593560"/>
    </source>
</evidence>
<proteinExistence type="predicted"/>
<protein>
    <recommendedName>
        <fullName evidence="3">Retrotransposon Copia-like N-terminal domain-containing protein</fullName>
    </recommendedName>
</protein>
<dbReference type="EMBL" id="JABFAD010150121">
    <property type="protein sequence ID" value="MBA0817938.1"/>
    <property type="molecule type" value="Genomic_DNA"/>
</dbReference>
<dbReference type="OrthoDB" id="998127at2759"/>
<keyword evidence="2" id="KW-1185">Reference proteome</keyword>
<organism evidence="1 2">
    <name type="scientific">Gossypium harknessii</name>
    <dbReference type="NCBI Taxonomy" id="34285"/>
    <lineage>
        <taxon>Eukaryota</taxon>
        <taxon>Viridiplantae</taxon>
        <taxon>Streptophyta</taxon>
        <taxon>Embryophyta</taxon>
        <taxon>Tracheophyta</taxon>
        <taxon>Spermatophyta</taxon>
        <taxon>Magnoliopsida</taxon>
        <taxon>eudicotyledons</taxon>
        <taxon>Gunneridae</taxon>
        <taxon>Pentapetalae</taxon>
        <taxon>rosids</taxon>
        <taxon>malvids</taxon>
        <taxon>Malvales</taxon>
        <taxon>Malvaceae</taxon>
        <taxon>Malvoideae</taxon>
        <taxon>Gossypium</taxon>
    </lineage>
</organism>
<name>A0A7J9I7Q7_9ROSI</name>
<gene>
    <name evidence="1" type="ORF">Gohar_022125</name>
</gene>
<dbReference type="Pfam" id="PF14223">
    <property type="entry name" value="Retrotran_gag_2"/>
    <property type="match status" value="1"/>
</dbReference>
<comment type="caution">
    <text evidence="1">The sequence shown here is derived from an EMBL/GenBank/DDBJ whole genome shotgun (WGS) entry which is preliminary data.</text>
</comment>
<reference evidence="1 2" key="1">
    <citation type="journal article" date="2019" name="Genome Biol. Evol.">
        <title>Insights into the evolution of the New World diploid cottons (Gossypium, subgenus Houzingenia) based on genome sequencing.</title>
        <authorList>
            <person name="Grover C.E."/>
            <person name="Arick M.A. 2nd"/>
            <person name="Thrash A."/>
            <person name="Conover J.L."/>
            <person name="Sanders W.S."/>
            <person name="Peterson D.G."/>
            <person name="Frelichowski J.E."/>
            <person name="Scheffler J.A."/>
            <person name="Scheffler B.E."/>
            <person name="Wendel J.F."/>
        </authorList>
    </citation>
    <scope>NUCLEOTIDE SEQUENCE [LARGE SCALE GENOMIC DNA]</scope>
    <source>
        <strain evidence="1">0</strain>
        <tissue evidence="1">Leaf</tissue>
    </source>
</reference>
<dbReference type="Proteomes" id="UP000593560">
    <property type="component" value="Unassembled WGS sequence"/>
</dbReference>
<accession>A0A7J9I7Q7</accession>
<evidence type="ECO:0000313" key="1">
    <source>
        <dbReference type="EMBL" id="MBA0817938.1"/>
    </source>
</evidence>
<evidence type="ECO:0008006" key="3">
    <source>
        <dbReference type="Google" id="ProtNLM"/>
    </source>
</evidence>
<dbReference type="AlphaFoldDB" id="A0A7J9I7Q7"/>
<dbReference type="PANTHER" id="PTHR47481">
    <property type="match status" value="1"/>
</dbReference>
<dbReference type="PANTHER" id="PTHR47481:SF30">
    <property type="entry name" value="CCHC-TYPE DOMAIN-CONTAINING PROTEIN"/>
    <property type="match status" value="1"/>
</dbReference>